<keyword evidence="3" id="KW-1185">Reference proteome</keyword>
<feature type="compositionally biased region" description="Basic and acidic residues" evidence="1">
    <location>
        <begin position="142"/>
        <end position="151"/>
    </location>
</feature>
<evidence type="ECO:0000313" key="2">
    <source>
        <dbReference type="EMBL" id="KAJ1172661.1"/>
    </source>
</evidence>
<organism evidence="2 3">
    <name type="scientific">Pleurodeles waltl</name>
    <name type="common">Iberian ribbed newt</name>
    <dbReference type="NCBI Taxonomy" id="8319"/>
    <lineage>
        <taxon>Eukaryota</taxon>
        <taxon>Metazoa</taxon>
        <taxon>Chordata</taxon>
        <taxon>Craniata</taxon>
        <taxon>Vertebrata</taxon>
        <taxon>Euteleostomi</taxon>
        <taxon>Amphibia</taxon>
        <taxon>Batrachia</taxon>
        <taxon>Caudata</taxon>
        <taxon>Salamandroidea</taxon>
        <taxon>Salamandridae</taxon>
        <taxon>Pleurodelinae</taxon>
        <taxon>Pleurodeles</taxon>
    </lineage>
</organism>
<proteinExistence type="predicted"/>
<feature type="compositionally biased region" description="Basic residues" evidence="1">
    <location>
        <begin position="31"/>
        <end position="49"/>
    </location>
</feature>
<evidence type="ECO:0000313" key="3">
    <source>
        <dbReference type="Proteomes" id="UP001066276"/>
    </source>
</evidence>
<feature type="region of interest" description="Disordered" evidence="1">
    <location>
        <begin position="110"/>
        <end position="167"/>
    </location>
</feature>
<dbReference type="EMBL" id="JANPWB010000007">
    <property type="protein sequence ID" value="KAJ1172661.1"/>
    <property type="molecule type" value="Genomic_DNA"/>
</dbReference>
<dbReference type="AlphaFoldDB" id="A0AAV7T9B4"/>
<sequence>MHTGQEPIRVHFRLTLGFVKPFVLSPGGGGGKRKKRQHREHQRQSRRQRQHQDHQRRSRRQWQHQDHQRHSRRQRQHQDHQWRSRKQTPVPGRGVQCQWCLYPSNYRQARRQNNPRSGHALGRACPRQVRGARDLSNIPHETSGRQERDKQFPNVFCEPGGERKGRD</sequence>
<protein>
    <submittedName>
        <fullName evidence="2">Uncharacterized protein</fullName>
    </submittedName>
</protein>
<feature type="region of interest" description="Disordered" evidence="1">
    <location>
        <begin position="21"/>
        <end position="94"/>
    </location>
</feature>
<dbReference type="Proteomes" id="UP001066276">
    <property type="component" value="Chromosome 4_1"/>
</dbReference>
<accession>A0AAV7T9B4</accession>
<evidence type="ECO:0000256" key="1">
    <source>
        <dbReference type="SAM" id="MobiDB-lite"/>
    </source>
</evidence>
<gene>
    <name evidence="2" type="ORF">NDU88_004505</name>
</gene>
<name>A0AAV7T9B4_PLEWA</name>
<reference evidence="2" key="1">
    <citation type="journal article" date="2022" name="bioRxiv">
        <title>Sequencing and chromosome-scale assembly of the giantPleurodeles waltlgenome.</title>
        <authorList>
            <person name="Brown T."/>
            <person name="Elewa A."/>
            <person name="Iarovenko S."/>
            <person name="Subramanian E."/>
            <person name="Araus A.J."/>
            <person name="Petzold A."/>
            <person name="Susuki M."/>
            <person name="Suzuki K.-i.T."/>
            <person name="Hayashi T."/>
            <person name="Toyoda A."/>
            <person name="Oliveira C."/>
            <person name="Osipova E."/>
            <person name="Leigh N.D."/>
            <person name="Simon A."/>
            <person name="Yun M.H."/>
        </authorList>
    </citation>
    <scope>NUCLEOTIDE SEQUENCE</scope>
    <source>
        <strain evidence="2">20211129_DDA</strain>
        <tissue evidence="2">Liver</tissue>
    </source>
</reference>
<comment type="caution">
    <text evidence="2">The sequence shown here is derived from an EMBL/GenBank/DDBJ whole genome shotgun (WGS) entry which is preliminary data.</text>
</comment>